<name>A0A1F6UNH1_9PROT</name>
<dbReference type="AlphaFoldDB" id="A0A1F6UNH1"/>
<organism evidence="2 3">
    <name type="scientific">Candidatus Muproteobacteria bacterium RBG_19FT_COMBO_61_10</name>
    <dbReference type="NCBI Taxonomy" id="1817761"/>
    <lineage>
        <taxon>Bacteria</taxon>
        <taxon>Pseudomonadati</taxon>
        <taxon>Pseudomonadota</taxon>
        <taxon>Candidatus Muproteobacteria</taxon>
    </lineage>
</organism>
<dbReference type="EMBL" id="MFSV01000037">
    <property type="protein sequence ID" value="OGI58878.1"/>
    <property type="molecule type" value="Genomic_DNA"/>
</dbReference>
<gene>
    <name evidence="2" type="ORF">A2V58_08060</name>
</gene>
<dbReference type="SUPFAM" id="SSF55729">
    <property type="entry name" value="Acyl-CoA N-acyltransferases (Nat)"/>
    <property type="match status" value="1"/>
</dbReference>
<dbReference type="PROSITE" id="PS51186">
    <property type="entry name" value="GNAT"/>
    <property type="match status" value="1"/>
</dbReference>
<dbReference type="Proteomes" id="UP000177950">
    <property type="component" value="Unassembled WGS sequence"/>
</dbReference>
<feature type="non-terminal residue" evidence="2">
    <location>
        <position position="123"/>
    </location>
</feature>
<reference evidence="2 3" key="1">
    <citation type="journal article" date="2016" name="Nat. Commun.">
        <title>Thousands of microbial genomes shed light on interconnected biogeochemical processes in an aquifer system.</title>
        <authorList>
            <person name="Anantharaman K."/>
            <person name="Brown C.T."/>
            <person name="Hug L.A."/>
            <person name="Sharon I."/>
            <person name="Castelle C.J."/>
            <person name="Probst A.J."/>
            <person name="Thomas B.C."/>
            <person name="Singh A."/>
            <person name="Wilkins M.J."/>
            <person name="Karaoz U."/>
            <person name="Brodie E.L."/>
            <person name="Williams K.H."/>
            <person name="Hubbard S.S."/>
            <person name="Banfield J.F."/>
        </authorList>
    </citation>
    <scope>NUCLEOTIDE SEQUENCE [LARGE SCALE GENOMIC DNA]</scope>
</reference>
<dbReference type="InterPro" id="IPR016181">
    <property type="entry name" value="Acyl_CoA_acyltransferase"/>
</dbReference>
<proteinExistence type="predicted"/>
<dbReference type="CDD" id="cd04301">
    <property type="entry name" value="NAT_SF"/>
    <property type="match status" value="1"/>
</dbReference>
<protein>
    <recommendedName>
        <fullName evidence="1">N-acetyltransferase domain-containing protein</fullName>
    </recommendedName>
</protein>
<accession>A0A1F6UNH1</accession>
<evidence type="ECO:0000259" key="1">
    <source>
        <dbReference type="PROSITE" id="PS51186"/>
    </source>
</evidence>
<evidence type="ECO:0000313" key="3">
    <source>
        <dbReference type="Proteomes" id="UP000177950"/>
    </source>
</evidence>
<dbReference type="InterPro" id="IPR000182">
    <property type="entry name" value="GNAT_dom"/>
</dbReference>
<feature type="domain" description="N-acetyltransferase" evidence="1">
    <location>
        <begin position="8"/>
        <end position="123"/>
    </location>
</feature>
<dbReference type="GO" id="GO:0016747">
    <property type="term" value="F:acyltransferase activity, transferring groups other than amino-acyl groups"/>
    <property type="evidence" value="ECO:0007669"/>
    <property type="project" value="InterPro"/>
</dbReference>
<dbReference type="PANTHER" id="PTHR43233:SF1">
    <property type="entry name" value="FAMILY N-ACETYLTRANSFERASE, PUTATIVE (AFU_ORTHOLOGUE AFUA_6G03350)-RELATED"/>
    <property type="match status" value="1"/>
</dbReference>
<dbReference type="Pfam" id="PF00583">
    <property type="entry name" value="Acetyltransf_1"/>
    <property type="match status" value="1"/>
</dbReference>
<evidence type="ECO:0000313" key="2">
    <source>
        <dbReference type="EMBL" id="OGI58878.1"/>
    </source>
</evidence>
<comment type="caution">
    <text evidence="2">The sequence shown here is derived from an EMBL/GenBank/DDBJ whole genome shotgun (WGS) entry which is preliminary data.</text>
</comment>
<sequence length="123" mass="14117">MQWQNAEFTLTDERAALDVSYIHAFLSASYWAQGIPLETVTRSLDNSLCFGLWHDQRQIGFGRVVTDRATFAYLADVFIDPDYRGRGLGKWLVTCILSHPELQGLRRWLLGTRDAHALYRKLG</sequence>
<dbReference type="Gene3D" id="3.40.630.30">
    <property type="match status" value="1"/>
</dbReference>
<dbReference type="InterPro" id="IPR053144">
    <property type="entry name" value="Acetyltransferase_Butenolide"/>
</dbReference>
<dbReference type="PANTHER" id="PTHR43233">
    <property type="entry name" value="FAMILY N-ACETYLTRANSFERASE, PUTATIVE (AFU_ORTHOLOGUE AFUA_6G03350)-RELATED"/>
    <property type="match status" value="1"/>
</dbReference>